<dbReference type="EMBL" id="CP036525">
    <property type="protein sequence ID" value="QDT07704.1"/>
    <property type="molecule type" value="Genomic_DNA"/>
</dbReference>
<protein>
    <recommendedName>
        <fullName evidence="3">ATP-dependent zinc metalloprotease FtsH</fullName>
    </recommendedName>
</protein>
<dbReference type="SUPFAM" id="SSF140990">
    <property type="entry name" value="FtsH protease domain-like"/>
    <property type="match status" value="1"/>
</dbReference>
<dbReference type="GO" id="GO:0006508">
    <property type="term" value="P:proteolysis"/>
    <property type="evidence" value="ECO:0007669"/>
    <property type="project" value="InterPro"/>
</dbReference>
<gene>
    <name evidence="1" type="ORF">K227x_61320</name>
</gene>
<keyword evidence="2" id="KW-1185">Reference proteome</keyword>
<sequence length="196" mass="22349">MGATGRNILDTKGDYQAETYFSTGAVRLNQDTDQDDETLTSYHEAGHAVVAHSLGATVDSMQLWGEADDWLPERFGDCRVNWGPVDPNLDWQRQREIMTYLAGPVAEMIYRGEPLHPALYGPWQDDWQRAMATCEAIIRDPQQRTLLLEKIIVSLHQHLQNEPYWPAIAGLADELAAHEMLEADQVAETLEFWLRR</sequence>
<dbReference type="InterPro" id="IPR037219">
    <property type="entry name" value="Peptidase_M41-like"/>
</dbReference>
<accession>A0A517NKP0</accession>
<evidence type="ECO:0008006" key="3">
    <source>
        <dbReference type="Google" id="ProtNLM"/>
    </source>
</evidence>
<evidence type="ECO:0000313" key="2">
    <source>
        <dbReference type="Proteomes" id="UP000318538"/>
    </source>
</evidence>
<evidence type="ECO:0000313" key="1">
    <source>
        <dbReference type="EMBL" id="QDT07704.1"/>
    </source>
</evidence>
<dbReference type="Gene3D" id="1.20.58.760">
    <property type="entry name" value="Peptidase M41"/>
    <property type="match status" value="1"/>
</dbReference>
<dbReference type="GO" id="GO:0005524">
    <property type="term" value="F:ATP binding"/>
    <property type="evidence" value="ECO:0007669"/>
    <property type="project" value="InterPro"/>
</dbReference>
<name>A0A517NKP0_9BACT</name>
<dbReference type="Proteomes" id="UP000318538">
    <property type="component" value="Chromosome"/>
</dbReference>
<dbReference type="AlphaFoldDB" id="A0A517NKP0"/>
<proteinExistence type="predicted"/>
<dbReference type="GO" id="GO:0004176">
    <property type="term" value="F:ATP-dependent peptidase activity"/>
    <property type="evidence" value="ECO:0007669"/>
    <property type="project" value="InterPro"/>
</dbReference>
<dbReference type="KEGG" id="rlc:K227x_61320"/>
<organism evidence="1 2">
    <name type="scientific">Rubripirellula lacrimiformis</name>
    <dbReference type="NCBI Taxonomy" id="1930273"/>
    <lineage>
        <taxon>Bacteria</taxon>
        <taxon>Pseudomonadati</taxon>
        <taxon>Planctomycetota</taxon>
        <taxon>Planctomycetia</taxon>
        <taxon>Pirellulales</taxon>
        <taxon>Pirellulaceae</taxon>
        <taxon>Rubripirellula</taxon>
    </lineage>
</organism>
<reference evidence="1 2" key="1">
    <citation type="submission" date="2019-02" db="EMBL/GenBank/DDBJ databases">
        <title>Deep-cultivation of Planctomycetes and their phenomic and genomic characterization uncovers novel biology.</title>
        <authorList>
            <person name="Wiegand S."/>
            <person name="Jogler M."/>
            <person name="Boedeker C."/>
            <person name="Pinto D."/>
            <person name="Vollmers J."/>
            <person name="Rivas-Marin E."/>
            <person name="Kohn T."/>
            <person name="Peeters S.H."/>
            <person name="Heuer A."/>
            <person name="Rast P."/>
            <person name="Oberbeckmann S."/>
            <person name="Bunk B."/>
            <person name="Jeske O."/>
            <person name="Meyerdierks A."/>
            <person name="Storesund J.E."/>
            <person name="Kallscheuer N."/>
            <person name="Luecker S."/>
            <person name="Lage O.M."/>
            <person name="Pohl T."/>
            <person name="Merkel B.J."/>
            <person name="Hornburger P."/>
            <person name="Mueller R.-W."/>
            <person name="Bruemmer F."/>
            <person name="Labrenz M."/>
            <person name="Spormann A.M."/>
            <person name="Op den Camp H."/>
            <person name="Overmann J."/>
            <person name="Amann R."/>
            <person name="Jetten M.S.M."/>
            <person name="Mascher T."/>
            <person name="Medema M.H."/>
            <person name="Devos D.P."/>
            <person name="Kaster A.-K."/>
            <person name="Ovreas L."/>
            <person name="Rohde M."/>
            <person name="Galperin M.Y."/>
            <person name="Jogler C."/>
        </authorList>
    </citation>
    <scope>NUCLEOTIDE SEQUENCE [LARGE SCALE GENOMIC DNA]</scope>
    <source>
        <strain evidence="1 2">K22_7</strain>
    </source>
</reference>
<dbReference type="GO" id="GO:0004222">
    <property type="term" value="F:metalloendopeptidase activity"/>
    <property type="evidence" value="ECO:0007669"/>
    <property type="project" value="InterPro"/>
</dbReference>